<evidence type="ECO:0000313" key="1">
    <source>
        <dbReference type="EMBL" id="GAA4321878.1"/>
    </source>
</evidence>
<protein>
    <submittedName>
        <fullName evidence="1">Uncharacterized protein</fullName>
    </submittedName>
</protein>
<dbReference type="Proteomes" id="UP001501725">
    <property type="component" value="Unassembled WGS sequence"/>
</dbReference>
<sequence length="65" mass="7199">MCSVKLVPESAMEKNLVAQAGPEDGYLFYYQQALSKFVHPEAVFTGIVNADHFPGHVLISYTLPE</sequence>
<evidence type="ECO:0000313" key="2">
    <source>
        <dbReference type="Proteomes" id="UP001501725"/>
    </source>
</evidence>
<reference evidence="2" key="1">
    <citation type="journal article" date="2019" name="Int. J. Syst. Evol. Microbiol.">
        <title>The Global Catalogue of Microorganisms (GCM) 10K type strain sequencing project: providing services to taxonomists for standard genome sequencing and annotation.</title>
        <authorList>
            <consortium name="The Broad Institute Genomics Platform"/>
            <consortium name="The Broad Institute Genome Sequencing Center for Infectious Disease"/>
            <person name="Wu L."/>
            <person name="Ma J."/>
        </authorList>
    </citation>
    <scope>NUCLEOTIDE SEQUENCE [LARGE SCALE GENOMIC DNA]</scope>
    <source>
        <strain evidence="2">JCM 17919</strain>
    </source>
</reference>
<keyword evidence="2" id="KW-1185">Reference proteome</keyword>
<proteinExistence type="predicted"/>
<name>A0ABP8GCU0_9BACT</name>
<dbReference type="EMBL" id="BAABGY010000002">
    <property type="protein sequence ID" value="GAA4321878.1"/>
    <property type="molecule type" value="Genomic_DNA"/>
</dbReference>
<comment type="caution">
    <text evidence="1">The sequence shown here is derived from an EMBL/GenBank/DDBJ whole genome shotgun (WGS) entry which is preliminary data.</text>
</comment>
<organism evidence="1 2">
    <name type="scientific">Flaviaesturariibacter amylovorans</name>
    <dbReference type="NCBI Taxonomy" id="1084520"/>
    <lineage>
        <taxon>Bacteria</taxon>
        <taxon>Pseudomonadati</taxon>
        <taxon>Bacteroidota</taxon>
        <taxon>Chitinophagia</taxon>
        <taxon>Chitinophagales</taxon>
        <taxon>Chitinophagaceae</taxon>
        <taxon>Flaviaestuariibacter</taxon>
    </lineage>
</organism>
<accession>A0ABP8GCU0</accession>
<gene>
    <name evidence="1" type="ORF">GCM10023184_07940</name>
</gene>